<dbReference type="AlphaFoldDB" id="M0NW36"/>
<feature type="region of interest" description="Disordered" evidence="1">
    <location>
        <begin position="33"/>
        <end position="64"/>
    </location>
</feature>
<evidence type="ECO:0000313" key="2">
    <source>
        <dbReference type="EMBL" id="EMA61464.1"/>
    </source>
</evidence>
<reference evidence="2 3" key="1">
    <citation type="journal article" date="2014" name="PLoS Genet.">
        <title>Phylogenetically driven sequencing of extremely halophilic archaea reveals strategies for static and dynamic osmo-response.</title>
        <authorList>
            <person name="Becker E.A."/>
            <person name="Seitzer P.M."/>
            <person name="Tritt A."/>
            <person name="Larsen D."/>
            <person name="Krusor M."/>
            <person name="Yao A.I."/>
            <person name="Wu D."/>
            <person name="Madern D."/>
            <person name="Eisen J.A."/>
            <person name="Darling A.E."/>
            <person name="Facciotti M.T."/>
        </authorList>
    </citation>
    <scope>NUCLEOTIDE SEQUENCE [LARGE SCALE GENOMIC DNA]</scope>
    <source>
        <strain evidence="2 3">DSM 21995</strain>
    </source>
</reference>
<sequence>MRTAFAVCASAGLAVDRGRAAARVAVDARNASQRRAIPASRGSVRRGRTRPPTRGGVVASDRAR</sequence>
<dbReference type="EMBL" id="AOJG01000017">
    <property type="protein sequence ID" value="EMA61464.1"/>
    <property type="molecule type" value="Genomic_DNA"/>
</dbReference>
<keyword evidence="3" id="KW-1185">Reference proteome</keyword>
<evidence type="ECO:0000313" key="3">
    <source>
        <dbReference type="Proteomes" id="UP000011650"/>
    </source>
</evidence>
<evidence type="ECO:0000256" key="1">
    <source>
        <dbReference type="SAM" id="MobiDB-lite"/>
    </source>
</evidence>
<comment type="caution">
    <text evidence="2">The sequence shown here is derived from an EMBL/GenBank/DDBJ whole genome shotgun (WGS) entry which is preliminary data.</text>
</comment>
<organism evidence="2 3">
    <name type="scientific">Halorubrum lipolyticum DSM 21995</name>
    <dbReference type="NCBI Taxonomy" id="1227482"/>
    <lineage>
        <taxon>Archaea</taxon>
        <taxon>Methanobacteriati</taxon>
        <taxon>Methanobacteriota</taxon>
        <taxon>Stenosarchaea group</taxon>
        <taxon>Halobacteria</taxon>
        <taxon>Halobacteriales</taxon>
        <taxon>Haloferacaceae</taxon>
        <taxon>Halorubrum</taxon>
    </lineage>
</organism>
<gene>
    <name evidence="2" type="ORF">C469_07191</name>
</gene>
<name>M0NW36_9EURY</name>
<dbReference type="STRING" id="1227482.C469_07191"/>
<protein>
    <submittedName>
        <fullName evidence="2">Uncharacterized protein</fullName>
    </submittedName>
</protein>
<accession>M0NW36</accession>
<dbReference type="Proteomes" id="UP000011650">
    <property type="component" value="Unassembled WGS sequence"/>
</dbReference>
<proteinExistence type="predicted"/>